<dbReference type="RefSeq" id="WP_344086185.1">
    <property type="nucleotide sequence ID" value="NZ_BAAALS010000028.1"/>
</dbReference>
<dbReference type="PANTHER" id="PTHR34817">
    <property type="entry name" value="NUCLEOTIDYLTRANSFERASE"/>
    <property type="match status" value="1"/>
</dbReference>
<keyword evidence="2" id="KW-1185">Reference proteome</keyword>
<dbReference type="Proteomes" id="UP001500655">
    <property type="component" value="Unassembled WGS sequence"/>
</dbReference>
<proteinExistence type="predicted"/>
<gene>
    <name evidence="1" type="ORF">GCM10009681_47510</name>
</gene>
<evidence type="ECO:0000313" key="1">
    <source>
        <dbReference type="EMBL" id="GAA1770598.1"/>
    </source>
</evidence>
<evidence type="ECO:0000313" key="2">
    <source>
        <dbReference type="Proteomes" id="UP001500655"/>
    </source>
</evidence>
<dbReference type="EMBL" id="BAAALS010000028">
    <property type="protein sequence ID" value="GAA1770598.1"/>
    <property type="molecule type" value="Genomic_DNA"/>
</dbReference>
<accession>A0ABN2L0R9</accession>
<dbReference type="PANTHER" id="PTHR34817:SF2">
    <property type="entry name" value="NUCLEOTIDYLTRANSFERASE"/>
    <property type="match status" value="1"/>
</dbReference>
<sequence>MTWRPGDDPRELVRAHTAYSCVVGSRAYGLDGPDSDYDRRGVFVVPTPAFWGLDDPPTHIDGPAEEQFSWELRRFCELALTGNPTVLECLWSPLVEHVDDAGRELLALRGAFLSARLEKTYGEYARDQFARLTAVRQRTGEIRWKQAMHMIRLLLAGAYALRHGEILVDVSAYRDRLLAVRAGDVAWDEVTAWAEHLRAELVAAARRTALPVEPDRAAVADFLVRTRRARL</sequence>
<protein>
    <submittedName>
        <fullName evidence="1">Nucleotidyltransferase domain-containing protein</fullName>
    </submittedName>
</protein>
<comment type="caution">
    <text evidence="1">The sequence shown here is derived from an EMBL/GenBank/DDBJ whole genome shotgun (WGS) entry which is preliminary data.</text>
</comment>
<dbReference type="InterPro" id="IPR018775">
    <property type="entry name" value="RlaP"/>
</dbReference>
<dbReference type="Pfam" id="PF10127">
    <property type="entry name" value="RlaP"/>
    <property type="match status" value="1"/>
</dbReference>
<reference evidence="2" key="1">
    <citation type="journal article" date="2019" name="Int. J. Syst. Evol. Microbiol.">
        <title>The Global Catalogue of Microorganisms (GCM) 10K type strain sequencing project: providing services to taxonomists for standard genome sequencing and annotation.</title>
        <authorList>
            <consortium name="The Broad Institute Genomics Platform"/>
            <consortium name="The Broad Institute Genome Sequencing Center for Infectious Disease"/>
            <person name="Wu L."/>
            <person name="Ma J."/>
        </authorList>
    </citation>
    <scope>NUCLEOTIDE SEQUENCE [LARGE SCALE GENOMIC DNA]</scope>
    <source>
        <strain evidence="2">JCM 13249</strain>
    </source>
</reference>
<name>A0ABN2L0R9_9ACTN</name>
<organism evidence="1 2">
    <name type="scientific">Luedemannella helvata</name>
    <dbReference type="NCBI Taxonomy" id="349315"/>
    <lineage>
        <taxon>Bacteria</taxon>
        <taxon>Bacillati</taxon>
        <taxon>Actinomycetota</taxon>
        <taxon>Actinomycetes</taxon>
        <taxon>Micromonosporales</taxon>
        <taxon>Micromonosporaceae</taxon>
        <taxon>Luedemannella</taxon>
    </lineage>
</organism>